<dbReference type="EC" id="2.7.13.3" evidence="2"/>
<dbReference type="CDD" id="cd00082">
    <property type="entry name" value="HisKA"/>
    <property type="match status" value="1"/>
</dbReference>
<name>A0A7K3NGE1_9BACT</name>
<dbReference type="Pfam" id="PF02518">
    <property type="entry name" value="HATPase_c"/>
    <property type="match status" value="1"/>
</dbReference>
<dbReference type="FunFam" id="1.10.287.130:FF:000002">
    <property type="entry name" value="Two-component osmosensing histidine kinase"/>
    <property type="match status" value="1"/>
</dbReference>
<dbReference type="SMART" id="SM00091">
    <property type="entry name" value="PAS"/>
    <property type="match status" value="3"/>
</dbReference>
<feature type="domain" description="Response regulatory" evidence="14">
    <location>
        <begin position="853"/>
        <end position="972"/>
    </location>
</feature>
<dbReference type="SMART" id="SM00448">
    <property type="entry name" value="REC"/>
    <property type="match status" value="1"/>
</dbReference>
<dbReference type="InterPro" id="IPR003661">
    <property type="entry name" value="HisK_dim/P_dom"/>
</dbReference>
<dbReference type="PROSITE" id="PS50109">
    <property type="entry name" value="HIS_KIN"/>
    <property type="match status" value="1"/>
</dbReference>
<comment type="subunit">
    <text evidence="9">At low DSF concentrations, interacts with RpfF.</text>
</comment>
<dbReference type="InterPro" id="IPR001610">
    <property type="entry name" value="PAC"/>
</dbReference>
<dbReference type="CDD" id="cd00130">
    <property type="entry name" value="PAS"/>
    <property type="match status" value="4"/>
</dbReference>
<dbReference type="CDD" id="cd16922">
    <property type="entry name" value="HATPase_EvgS-ArcB-TorS-like"/>
    <property type="match status" value="1"/>
</dbReference>
<feature type="domain" description="PAC" evidence="16">
    <location>
        <begin position="409"/>
        <end position="461"/>
    </location>
</feature>
<dbReference type="InterPro" id="IPR004358">
    <property type="entry name" value="Sig_transdc_His_kin-like_C"/>
</dbReference>
<dbReference type="SMART" id="SM00388">
    <property type="entry name" value="HisKA"/>
    <property type="match status" value="1"/>
</dbReference>
<dbReference type="SUPFAM" id="SSF52172">
    <property type="entry name" value="CheY-like"/>
    <property type="match status" value="1"/>
</dbReference>
<feature type="modified residue" description="4-aspartylphosphate" evidence="11">
    <location>
        <position position="902"/>
    </location>
</feature>
<dbReference type="Pfam" id="PF08448">
    <property type="entry name" value="PAS_4"/>
    <property type="match status" value="1"/>
</dbReference>
<dbReference type="PROSITE" id="PS50110">
    <property type="entry name" value="RESPONSE_REGULATORY"/>
    <property type="match status" value="1"/>
</dbReference>
<dbReference type="Pfam" id="PF00512">
    <property type="entry name" value="HisKA"/>
    <property type="match status" value="1"/>
</dbReference>
<dbReference type="SMART" id="SM00086">
    <property type="entry name" value="PAC"/>
    <property type="match status" value="4"/>
</dbReference>
<dbReference type="EMBL" id="JAAGRQ010000002">
    <property type="protein sequence ID" value="NDY55251.1"/>
    <property type="molecule type" value="Genomic_DNA"/>
</dbReference>
<dbReference type="InterPro" id="IPR013655">
    <property type="entry name" value="PAS_fold_3"/>
</dbReference>
<feature type="domain" description="PAC" evidence="16">
    <location>
        <begin position="151"/>
        <end position="200"/>
    </location>
</feature>
<dbReference type="PROSITE" id="PS50112">
    <property type="entry name" value="PAS"/>
    <property type="match status" value="2"/>
</dbReference>
<dbReference type="Gene3D" id="2.10.70.100">
    <property type="match status" value="1"/>
</dbReference>
<dbReference type="InterPro" id="IPR036097">
    <property type="entry name" value="HisK_dim/P_sf"/>
</dbReference>
<dbReference type="InterPro" id="IPR000700">
    <property type="entry name" value="PAS-assoc_C"/>
</dbReference>
<dbReference type="PANTHER" id="PTHR45339:SF1">
    <property type="entry name" value="HYBRID SIGNAL TRANSDUCTION HISTIDINE KINASE J"/>
    <property type="match status" value="1"/>
</dbReference>
<dbReference type="InterPro" id="IPR036890">
    <property type="entry name" value="HATPase_C_sf"/>
</dbReference>
<dbReference type="PROSITE" id="PS50113">
    <property type="entry name" value="PAC"/>
    <property type="match status" value="2"/>
</dbReference>
<evidence type="ECO:0000256" key="11">
    <source>
        <dbReference type="PROSITE-ProRule" id="PRU00169"/>
    </source>
</evidence>
<dbReference type="InterPro" id="IPR011006">
    <property type="entry name" value="CheY-like_superfamily"/>
</dbReference>
<feature type="region of interest" description="Disordered" evidence="12">
    <location>
        <begin position="26"/>
        <end position="74"/>
    </location>
</feature>
<feature type="compositionally biased region" description="Pro residues" evidence="12">
    <location>
        <begin position="59"/>
        <end position="68"/>
    </location>
</feature>
<evidence type="ECO:0000256" key="3">
    <source>
        <dbReference type="ARBA" id="ARBA00022553"/>
    </source>
</evidence>
<sequence>MPDRDMTREQLLAERRRLLSELTEARRTIQELRQAPPSPEPWQSPPGPRKTSRRHPPKPAKLPEPPGAPERIPDAINGAFTEADSILTAAFDGFLASDMHGRIVRANNALADMLGFSIRELIGKGLWDIDVTASESDVIRRITQRATNGGRLFETVLQRKDGGFVDAEVSSFHLDHDGGRLVAFLRDVTERKRMERTLKLTQASMDTAALGIFWIAPDGRLLYVNDITCQRLEYSRDELLAMNIADVDPVFPMGSRRNHFKPYRNTQTLRFETIHRSRSGRDIPVLITSNYLEFEDQEFEIAFAEDISELRRTQSDMARSRAALEENQARLSLVMDLTDMAPWEMDIATNTFTFDDRFYALYGTTAEREGGPLMPAQTYAREFVHPEDAWMIADEVRKILAADAPGYEGQVEHRIIRRDGALRHIVVRFRLIRDEAGRPVKTIGANQDITGRKQAEEALARSEQRFRNLLGDMEMVAVQGYDRDRRVIYWNRASQRLYGYAEAEALGRRLEDLIIPAPMREGVIRNIQDWLDNGVSIPAGELHLLRKDGTLIQVYSSHVMQETASGHKEMYCIDVDLTEIKKAHDQLVQAKEAAEAASKAKSEFLANMSHEIRTPLNGILGMLQLLTDTTLDEEQTQFISLAMDSSKRLTRLLSDILDLSRVEAGKMQMQVEVVDLDSVVKQLAALHEPVSLQTGVRFQCTAFPGLPKAVLGDSIRLQQVLTNLVGNAFKFTTSGSIALEACPLPPRRPGEAQVLFSVADTGCGMDDSLLSKLFEPFVQASQGFTRRHQGAGLGLSIVKRIVELMGGNIAVESTPGAGTTFFIAIPFALPSPGAADGRQARLGDGAPAPRALRILIAEDDMVSLLAVSRQLGKKGHRTHAAHDGAEAVEAVRKMDFDLVLMDVQMPTMDGVAATRLIRDAGAGAAKADIPIIAMTAFAMAGDREKFLAAGMNDYVAKPVDHADVEAAIARVMSLPKSASRR</sequence>
<dbReference type="SMART" id="SM00387">
    <property type="entry name" value="HATPase_c"/>
    <property type="match status" value="1"/>
</dbReference>
<evidence type="ECO:0000259" key="13">
    <source>
        <dbReference type="PROSITE" id="PS50109"/>
    </source>
</evidence>
<dbReference type="InterPro" id="IPR035965">
    <property type="entry name" value="PAS-like_dom_sf"/>
</dbReference>
<gene>
    <name evidence="17" type="ORF">G3N56_00635</name>
</gene>
<dbReference type="NCBIfam" id="TIGR00229">
    <property type="entry name" value="sensory_box"/>
    <property type="match status" value="4"/>
</dbReference>
<feature type="compositionally biased region" description="Pro residues" evidence="12">
    <location>
        <begin position="36"/>
        <end position="48"/>
    </location>
</feature>
<evidence type="ECO:0000256" key="10">
    <source>
        <dbReference type="ARBA" id="ARBA00068150"/>
    </source>
</evidence>
<evidence type="ECO:0000256" key="8">
    <source>
        <dbReference type="ARBA" id="ARBA00023012"/>
    </source>
</evidence>
<evidence type="ECO:0000256" key="9">
    <source>
        <dbReference type="ARBA" id="ARBA00064003"/>
    </source>
</evidence>
<dbReference type="InterPro" id="IPR003594">
    <property type="entry name" value="HATPase_dom"/>
</dbReference>
<evidence type="ECO:0000256" key="4">
    <source>
        <dbReference type="ARBA" id="ARBA00022679"/>
    </source>
</evidence>
<keyword evidence="7" id="KW-0067">ATP-binding</keyword>
<dbReference type="InterPro" id="IPR013656">
    <property type="entry name" value="PAS_4"/>
</dbReference>
<keyword evidence="4" id="KW-0808">Transferase</keyword>
<dbReference type="Gene3D" id="3.40.50.2300">
    <property type="match status" value="1"/>
</dbReference>
<comment type="catalytic activity">
    <reaction evidence="1">
        <text>ATP + protein L-histidine = ADP + protein N-phospho-L-histidine.</text>
        <dbReference type="EC" id="2.7.13.3"/>
    </reaction>
</comment>
<dbReference type="GO" id="GO:0005524">
    <property type="term" value="F:ATP binding"/>
    <property type="evidence" value="ECO:0007669"/>
    <property type="project" value="UniProtKB-KW"/>
</dbReference>
<feature type="domain" description="PAS" evidence="15">
    <location>
        <begin position="462"/>
        <end position="516"/>
    </location>
</feature>
<dbReference type="SUPFAM" id="SSF55874">
    <property type="entry name" value="ATPase domain of HSP90 chaperone/DNA topoisomerase II/histidine kinase"/>
    <property type="match status" value="1"/>
</dbReference>
<keyword evidence="6" id="KW-0418">Kinase</keyword>
<keyword evidence="8" id="KW-0902">Two-component regulatory system</keyword>
<dbReference type="SUPFAM" id="SSF55785">
    <property type="entry name" value="PYP-like sensor domain (PAS domain)"/>
    <property type="match status" value="4"/>
</dbReference>
<dbReference type="Gene3D" id="3.30.450.20">
    <property type="entry name" value="PAS domain"/>
    <property type="match status" value="4"/>
</dbReference>
<keyword evidence="18" id="KW-1185">Reference proteome</keyword>
<protein>
    <recommendedName>
        <fullName evidence="10">Sensory/regulatory protein RpfC</fullName>
        <ecNumber evidence="2">2.7.13.3</ecNumber>
    </recommendedName>
</protein>
<evidence type="ECO:0000256" key="6">
    <source>
        <dbReference type="ARBA" id="ARBA00022777"/>
    </source>
</evidence>
<proteinExistence type="predicted"/>
<dbReference type="Gene3D" id="3.30.565.10">
    <property type="entry name" value="Histidine kinase-like ATPase, C-terminal domain"/>
    <property type="match status" value="1"/>
</dbReference>
<dbReference type="GO" id="GO:0000155">
    <property type="term" value="F:phosphorelay sensor kinase activity"/>
    <property type="evidence" value="ECO:0007669"/>
    <property type="project" value="InterPro"/>
</dbReference>
<dbReference type="RefSeq" id="WP_163300304.1">
    <property type="nucleotide sequence ID" value="NZ_JAAGRQ010000002.1"/>
</dbReference>
<evidence type="ECO:0000313" key="17">
    <source>
        <dbReference type="EMBL" id="NDY55251.1"/>
    </source>
</evidence>
<evidence type="ECO:0000259" key="14">
    <source>
        <dbReference type="PROSITE" id="PS50110"/>
    </source>
</evidence>
<dbReference type="PRINTS" id="PR00344">
    <property type="entry name" value="BCTRLSENSOR"/>
</dbReference>
<comment type="caution">
    <text evidence="17">The sequence shown here is derived from an EMBL/GenBank/DDBJ whole genome shotgun (WGS) entry which is preliminary data.</text>
</comment>
<dbReference type="SUPFAM" id="SSF47384">
    <property type="entry name" value="Homodimeric domain of signal transducing histidine kinase"/>
    <property type="match status" value="1"/>
</dbReference>
<dbReference type="Pfam" id="PF00072">
    <property type="entry name" value="Response_reg"/>
    <property type="match status" value="1"/>
</dbReference>
<keyword evidence="5" id="KW-0547">Nucleotide-binding</keyword>
<evidence type="ECO:0000256" key="12">
    <source>
        <dbReference type="SAM" id="MobiDB-lite"/>
    </source>
</evidence>
<dbReference type="InterPro" id="IPR005467">
    <property type="entry name" value="His_kinase_dom"/>
</dbReference>
<dbReference type="Gene3D" id="1.10.287.130">
    <property type="match status" value="1"/>
</dbReference>
<evidence type="ECO:0000256" key="1">
    <source>
        <dbReference type="ARBA" id="ARBA00000085"/>
    </source>
</evidence>
<dbReference type="AlphaFoldDB" id="A0A7K3NGE1"/>
<organism evidence="17 18">
    <name type="scientific">Desulfolutivibrio sulfodismutans</name>
    <dbReference type="NCBI Taxonomy" id="63561"/>
    <lineage>
        <taxon>Bacteria</taxon>
        <taxon>Pseudomonadati</taxon>
        <taxon>Thermodesulfobacteriota</taxon>
        <taxon>Desulfovibrionia</taxon>
        <taxon>Desulfovibrionales</taxon>
        <taxon>Desulfovibrionaceae</taxon>
        <taxon>Desulfolutivibrio</taxon>
    </lineage>
</organism>
<evidence type="ECO:0000259" key="15">
    <source>
        <dbReference type="PROSITE" id="PS50112"/>
    </source>
</evidence>
<evidence type="ECO:0000256" key="2">
    <source>
        <dbReference type="ARBA" id="ARBA00012438"/>
    </source>
</evidence>
<dbReference type="FunFam" id="3.30.565.10:FF:000010">
    <property type="entry name" value="Sensor histidine kinase RcsC"/>
    <property type="match status" value="1"/>
</dbReference>
<evidence type="ECO:0000256" key="5">
    <source>
        <dbReference type="ARBA" id="ARBA00022741"/>
    </source>
</evidence>
<reference evidence="17 18" key="1">
    <citation type="submission" date="2020-02" db="EMBL/GenBank/DDBJ databases">
        <title>Comparative genomics of sulfur disproportionating microorganisms.</title>
        <authorList>
            <person name="Ward L.M."/>
            <person name="Bertran E."/>
            <person name="Johnston D.T."/>
        </authorList>
    </citation>
    <scope>NUCLEOTIDE SEQUENCE [LARGE SCALE GENOMIC DNA]</scope>
    <source>
        <strain evidence="17 18">DSM 3696</strain>
    </source>
</reference>
<accession>A0A7K3NGE1</accession>
<evidence type="ECO:0000313" key="18">
    <source>
        <dbReference type="Proteomes" id="UP000469724"/>
    </source>
</evidence>
<dbReference type="Proteomes" id="UP000469724">
    <property type="component" value="Unassembled WGS sequence"/>
</dbReference>
<dbReference type="CDD" id="cd17546">
    <property type="entry name" value="REC_hyHK_CKI1_RcsC-like"/>
    <property type="match status" value="1"/>
</dbReference>
<dbReference type="InterPro" id="IPR001789">
    <property type="entry name" value="Sig_transdc_resp-reg_receiver"/>
</dbReference>
<dbReference type="Pfam" id="PF08447">
    <property type="entry name" value="PAS_3"/>
    <property type="match status" value="1"/>
</dbReference>
<feature type="domain" description="Histidine kinase" evidence="13">
    <location>
        <begin position="607"/>
        <end position="829"/>
    </location>
</feature>
<dbReference type="Pfam" id="PF13426">
    <property type="entry name" value="PAS_9"/>
    <property type="match status" value="2"/>
</dbReference>
<dbReference type="InterPro" id="IPR000014">
    <property type="entry name" value="PAS"/>
</dbReference>
<evidence type="ECO:0000259" key="16">
    <source>
        <dbReference type="PROSITE" id="PS50113"/>
    </source>
</evidence>
<feature type="domain" description="PAS" evidence="15">
    <location>
        <begin position="79"/>
        <end position="150"/>
    </location>
</feature>
<evidence type="ECO:0000256" key="7">
    <source>
        <dbReference type="ARBA" id="ARBA00022840"/>
    </source>
</evidence>
<keyword evidence="3 11" id="KW-0597">Phosphoprotein</keyword>
<dbReference type="PANTHER" id="PTHR45339">
    <property type="entry name" value="HYBRID SIGNAL TRANSDUCTION HISTIDINE KINASE J"/>
    <property type="match status" value="1"/>
</dbReference>